<dbReference type="AlphaFoldDB" id="A0A371HML8"/>
<keyword evidence="3" id="KW-1185">Reference proteome</keyword>
<evidence type="ECO:0000313" key="2">
    <source>
        <dbReference type="EMBL" id="RDY04030.1"/>
    </source>
</evidence>
<feature type="region of interest" description="Disordered" evidence="1">
    <location>
        <begin position="117"/>
        <end position="138"/>
    </location>
</feature>
<sequence length="239" mass="27297">MSVTEWKKYTWSVMVVQERLSHWQDPLITFTDKDYEGMVPHLDDPMTLLEESPGTLIGFLGEQVGIRGTINLEPTFGAGLATKRMKLRLMLGDATKKALESWKADLGGATRLRSRRESLELDPRLGRDDTRPQPGEDLKEVQIGSEAHHKTKIKGSLDSGVEEQLVRVLRENEGVFAWSLEDMSSIDPDFLCHRLSITLETQPVSQKKRRLGEEKRRVAKKETTKLLQARFIREVKYPI</sequence>
<comment type="caution">
    <text evidence="2">The sequence shown here is derived from an EMBL/GenBank/DDBJ whole genome shotgun (WGS) entry which is preliminary data.</text>
</comment>
<gene>
    <name evidence="2" type="ORF">CR513_12297</name>
</gene>
<protein>
    <submittedName>
        <fullName evidence="2">Uncharacterized protein</fullName>
    </submittedName>
</protein>
<reference evidence="2" key="1">
    <citation type="submission" date="2018-05" db="EMBL/GenBank/DDBJ databases">
        <title>Draft genome of Mucuna pruriens seed.</title>
        <authorList>
            <person name="Nnadi N.E."/>
            <person name="Vos R."/>
            <person name="Hasami M.H."/>
            <person name="Devisetty U.K."/>
            <person name="Aguiy J.C."/>
        </authorList>
    </citation>
    <scope>NUCLEOTIDE SEQUENCE [LARGE SCALE GENOMIC DNA]</scope>
    <source>
        <strain evidence="2">JCA_2017</strain>
    </source>
</reference>
<evidence type="ECO:0000256" key="1">
    <source>
        <dbReference type="SAM" id="MobiDB-lite"/>
    </source>
</evidence>
<name>A0A371HML8_MUCPR</name>
<accession>A0A371HML8</accession>
<feature type="non-terminal residue" evidence="2">
    <location>
        <position position="1"/>
    </location>
</feature>
<evidence type="ECO:0000313" key="3">
    <source>
        <dbReference type="Proteomes" id="UP000257109"/>
    </source>
</evidence>
<proteinExistence type="predicted"/>
<dbReference type="Gene3D" id="3.10.10.10">
    <property type="entry name" value="HIV Type 1 Reverse Transcriptase, subunit A, domain 1"/>
    <property type="match status" value="1"/>
</dbReference>
<dbReference type="OrthoDB" id="2919534at2759"/>
<dbReference type="EMBL" id="QJKJ01002159">
    <property type="protein sequence ID" value="RDY04030.1"/>
    <property type="molecule type" value="Genomic_DNA"/>
</dbReference>
<dbReference type="Proteomes" id="UP000257109">
    <property type="component" value="Unassembled WGS sequence"/>
</dbReference>
<organism evidence="2 3">
    <name type="scientific">Mucuna pruriens</name>
    <name type="common">Velvet bean</name>
    <name type="synonym">Dolichos pruriens</name>
    <dbReference type="NCBI Taxonomy" id="157652"/>
    <lineage>
        <taxon>Eukaryota</taxon>
        <taxon>Viridiplantae</taxon>
        <taxon>Streptophyta</taxon>
        <taxon>Embryophyta</taxon>
        <taxon>Tracheophyta</taxon>
        <taxon>Spermatophyta</taxon>
        <taxon>Magnoliopsida</taxon>
        <taxon>eudicotyledons</taxon>
        <taxon>Gunneridae</taxon>
        <taxon>Pentapetalae</taxon>
        <taxon>rosids</taxon>
        <taxon>fabids</taxon>
        <taxon>Fabales</taxon>
        <taxon>Fabaceae</taxon>
        <taxon>Papilionoideae</taxon>
        <taxon>50 kb inversion clade</taxon>
        <taxon>NPAAA clade</taxon>
        <taxon>indigoferoid/millettioid clade</taxon>
        <taxon>Phaseoleae</taxon>
        <taxon>Mucuna</taxon>
    </lineage>
</organism>